<dbReference type="AlphaFoldDB" id="A0A177NNA2"/>
<dbReference type="InterPro" id="IPR035986">
    <property type="entry name" value="PKD_dom_sf"/>
</dbReference>
<evidence type="ECO:0000259" key="2">
    <source>
        <dbReference type="SMART" id="SM00089"/>
    </source>
</evidence>
<dbReference type="Gene3D" id="1.10.1330.10">
    <property type="entry name" value="Dockerin domain"/>
    <property type="match status" value="1"/>
</dbReference>
<keyword evidence="1" id="KW-0732">Signal</keyword>
<feature type="chain" id="PRO_5008069341" description="PKD/Chitinase domain-containing protein" evidence="1">
    <location>
        <begin position="42"/>
        <end position="627"/>
    </location>
</feature>
<dbReference type="PANTHER" id="PTHR46182:SF2">
    <property type="entry name" value="FI19480P1"/>
    <property type="match status" value="1"/>
</dbReference>
<reference evidence="4" key="1">
    <citation type="submission" date="2016-03" db="EMBL/GenBank/DDBJ databases">
        <authorList>
            <person name="Heylen K."/>
            <person name="De Vos P."/>
            <person name="Vekeman B."/>
        </authorList>
    </citation>
    <scope>NUCLEOTIDE SEQUENCE [LARGE SCALE GENOMIC DNA]</scope>
    <source>
        <strain evidence="4">R-45383</strain>
    </source>
</reference>
<feature type="domain" description="PKD/Chitinase" evidence="2">
    <location>
        <begin position="385"/>
        <end position="473"/>
    </location>
</feature>
<evidence type="ECO:0000256" key="1">
    <source>
        <dbReference type="SAM" id="SignalP"/>
    </source>
</evidence>
<dbReference type="RefSeq" id="WP_064027942.1">
    <property type="nucleotide sequence ID" value="NZ_LUUK01000156.1"/>
</dbReference>
<proteinExistence type="predicted"/>
<sequence>MYYPDSSSQTAAPRRAPSIRWSAPAKALACLLTIAAAPAQAVHLDVEIWGEGDAMRAGFCRTPGAVGCDLTQLIGSLNLPANTLPVEGASGQMIFLTDFRDFSGGPYKTPNPGFQAVEGALDAGELVSYQALGSLEYWNPASRAWEAAPSNVRVKLAGAIDPDFVITDYNQCGGQLFCFADGFDTQTAVTLFTGVGIAGKAQMVIDATNVRGSLHTHLNFFLENAQGTLGGPIGAYLLEMRVLSNRRGQPATPIYVLFNAGLTTADFSEALLARIDTLPPPPPPVVPPLADAGPDQTGEIDQAVTLNGGASYDPEPGPAALTYQWLQTAGAPVTLSDAGSATPSFTATQAGDYRFRLTVTDGAADASDEVGVSISASLPAPVSPVANAGSDRIAGLNSLVTLDGSASDDPEPGPAALSYQWLQTAGTPVALSNADSPTPSFTPLQAGTYAFRLAVDDGQLSAYDEVGITVPELPKADAGADRLVRLGAGVALSGAASSDPDPGPEALSFRWQQSQGPSVALSGADTATPNFTPTQAGNYSFKLALGDGAGTAYDEVTFSVPALGDVDLDGDIDRIDVALILVAVKKTPRPDTANDIRDLDGNGIITKADAKAAKKHCTLRQCRPTRR</sequence>
<dbReference type="Pfam" id="PF22352">
    <property type="entry name" value="K319L-like_PKD"/>
    <property type="match status" value="3"/>
</dbReference>
<comment type="caution">
    <text evidence="3">The sequence shown here is derived from an EMBL/GenBank/DDBJ whole genome shotgun (WGS) entry which is preliminary data.</text>
</comment>
<evidence type="ECO:0000313" key="3">
    <source>
        <dbReference type="EMBL" id="OAI19558.1"/>
    </source>
</evidence>
<dbReference type="EMBL" id="LUUK01000156">
    <property type="protein sequence ID" value="OAI19558.1"/>
    <property type="molecule type" value="Genomic_DNA"/>
</dbReference>
<dbReference type="Gene3D" id="2.60.40.10">
    <property type="entry name" value="Immunoglobulins"/>
    <property type="match status" value="3"/>
</dbReference>
<organism evidence="3 4">
    <name type="scientific">Methylomonas koyamae</name>
    <dbReference type="NCBI Taxonomy" id="702114"/>
    <lineage>
        <taxon>Bacteria</taxon>
        <taxon>Pseudomonadati</taxon>
        <taxon>Pseudomonadota</taxon>
        <taxon>Gammaproteobacteria</taxon>
        <taxon>Methylococcales</taxon>
        <taxon>Methylococcaceae</taxon>
        <taxon>Methylomonas</taxon>
    </lineage>
</organism>
<dbReference type="STRING" id="702114.A1355_04210"/>
<dbReference type="InterPro" id="IPR029865">
    <property type="entry name" value="KIAA0319-like"/>
</dbReference>
<name>A0A177NNA2_9GAMM</name>
<feature type="domain" description="PKD/Chitinase" evidence="2">
    <location>
        <begin position="289"/>
        <end position="377"/>
    </location>
</feature>
<dbReference type="InterPro" id="IPR013783">
    <property type="entry name" value="Ig-like_fold"/>
</dbReference>
<dbReference type="InterPro" id="IPR036439">
    <property type="entry name" value="Dockerin_dom_sf"/>
</dbReference>
<protein>
    <recommendedName>
        <fullName evidence="2">PKD/Chitinase domain-containing protein</fullName>
    </recommendedName>
</protein>
<dbReference type="SUPFAM" id="SSF49299">
    <property type="entry name" value="PKD domain"/>
    <property type="match status" value="2"/>
</dbReference>
<evidence type="ECO:0000313" key="4">
    <source>
        <dbReference type="Proteomes" id="UP000077628"/>
    </source>
</evidence>
<feature type="signal peptide" evidence="1">
    <location>
        <begin position="1"/>
        <end position="41"/>
    </location>
</feature>
<accession>A0A177NNA2</accession>
<dbReference type="Proteomes" id="UP000077628">
    <property type="component" value="Unassembled WGS sequence"/>
</dbReference>
<dbReference type="SMART" id="SM00089">
    <property type="entry name" value="PKD"/>
    <property type="match status" value="3"/>
</dbReference>
<dbReference type="CDD" id="cd00146">
    <property type="entry name" value="PKD"/>
    <property type="match status" value="2"/>
</dbReference>
<dbReference type="OrthoDB" id="5569107at2"/>
<keyword evidence="4" id="KW-1185">Reference proteome</keyword>
<dbReference type="GO" id="GO:0016020">
    <property type="term" value="C:membrane"/>
    <property type="evidence" value="ECO:0007669"/>
    <property type="project" value="TreeGrafter"/>
</dbReference>
<feature type="domain" description="PKD/Chitinase" evidence="2">
    <location>
        <begin position="475"/>
        <end position="561"/>
    </location>
</feature>
<dbReference type="InterPro" id="IPR022409">
    <property type="entry name" value="PKD/Chitinase_dom"/>
</dbReference>
<dbReference type="GO" id="GO:0000272">
    <property type="term" value="P:polysaccharide catabolic process"/>
    <property type="evidence" value="ECO:0007669"/>
    <property type="project" value="InterPro"/>
</dbReference>
<dbReference type="GO" id="GO:0031410">
    <property type="term" value="C:cytoplasmic vesicle"/>
    <property type="evidence" value="ECO:0007669"/>
    <property type="project" value="TreeGrafter"/>
</dbReference>
<dbReference type="PANTHER" id="PTHR46182">
    <property type="entry name" value="FI19480P1"/>
    <property type="match status" value="1"/>
</dbReference>
<gene>
    <name evidence="3" type="ORF">A1355_04210</name>
</gene>
<dbReference type="SUPFAM" id="SSF63446">
    <property type="entry name" value="Type I dockerin domain"/>
    <property type="match status" value="1"/>
</dbReference>